<feature type="disulfide bond" evidence="6">
    <location>
        <begin position="17"/>
        <end position="26"/>
    </location>
</feature>
<dbReference type="Proteomes" id="UP000230750">
    <property type="component" value="Unassembled WGS sequence"/>
</dbReference>
<dbReference type="GO" id="GO:0005509">
    <property type="term" value="F:calcium ion binding"/>
    <property type="evidence" value="ECO:0007669"/>
    <property type="project" value="InterPro"/>
</dbReference>
<comment type="caution">
    <text evidence="6">Lacks conserved residue(s) required for the propagation of feature annotation.</text>
</comment>
<evidence type="ECO:0000313" key="9">
    <source>
        <dbReference type="Proteomes" id="UP000230750"/>
    </source>
</evidence>
<feature type="domain" description="EGF-like" evidence="7">
    <location>
        <begin position="1"/>
        <end position="27"/>
    </location>
</feature>
<dbReference type="PROSITE" id="PS01186">
    <property type="entry name" value="EGF_2"/>
    <property type="match status" value="2"/>
</dbReference>
<dbReference type="STRING" id="307972.A0A2G8L2Q9"/>
<gene>
    <name evidence="8" type="ORF">BSL78_08562</name>
</gene>
<dbReference type="InterPro" id="IPR001881">
    <property type="entry name" value="EGF-like_Ca-bd_dom"/>
</dbReference>
<dbReference type="SMART" id="SM00181">
    <property type="entry name" value="EGF"/>
    <property type="match status" value="2"/>
</dbReference>
<accession>A0A2G8L2Q9</accession>
<keyword evidence="3" id="KW-0677">Repeat</keyword>
<evidence type="ECO:0000256" key="3">
    <source>
        <dbReference type="ARBA" id="ARBA00022737"/>
    </source>
</evidence>
<keyword evidence="5" id="KW-0325">Glycoprotein</keyword>
<evidence type="ECO:0000313" key="8">
    <source>
        <dbReference type="EMBL" id="PIK54544.1"/>
    </source>
</evidence>
<dbReference type="InterPro" id="IPR000152">
    <property type="entry name" value="EGF-type_Asp/Asn_hydroxyl_site"/>
</dbReference>
<dbReference type="InterPro" id="IPR000742">
    <property type="entry name" value="EGF"/>
</dbReference>
<sequence>MNGGTCIDSINMFLCTCPLGFEGDFCENNTNECYSDPCMNGGTCIDSINMFLCTCPLGFEGDFCENNKNAEEIETILSRIADDTGGVNTTDEEVKMSADAVQEATSDGKFLAEDPVRIEIIVSALESVVGKGVSSIEVTEPVLRAVNNLIEEDGDARDNIMDVGGRIVAAVEKQVRNFQKNGGNFSQIYDNIGVVSINVVPSNVSDNLHFAHIIEDVSTRTLTGGLTGGTNEIYGDTRDVPLEQAITAISVPSENSVTCIKSFKRYRQLQVHLNTTNSDSYPKSFFSIGVEEKVPISFIIYETDTLFTPSKSTRKKVLGGDDDGDEYSNSSISERIDSQIITTIIATGEKDDDKDNGDVIDIALEYPIISKFLTMEVLVISLCDTLPYKLVYFLDI</sequence>
<dbReference type="AlphaFoldDB" id="A0A2G8L2Q9"/>
<dbReference type="SUPFAM" id="SSF57196">
    <property type="entry name" value="EGF/Laminin"/>
    <property type="match status" value="2"/>
</dbReference>
<dbReference type="PRINTS" id="PR00010">
    <property type="entry name" value="EGFBLOOD"/>
</dbReference>
<dbReference type="EMBL" id="MRZV01000245">
    <property type="protein sequence ID" value="PIK54544.1"/>
    <property type="molecule type" value="Genomic_DNA"/>
</dbReference>
<dbReference type="Gene3D" id="2.10.25.10">
    <property type="entry name" value="Laminin"/>
    <property type="match status" value="2"/>
</dbReference>
<evidence type="ECO:0000256" key="4">
    <source>
        <dbReference type="ARBA" id="ARBA00023157"/>
    </source>
</evidence>
<evidence type="ECO:0000256" key="2">
    <source>
        <dbReference type="ARBA" id="ARBA00022729"/>
    </source>
</evidence>
<dbReference type="FunFam" id="2.10.25.10:FF:000472">
    <property type="entry name" value="Uncharacterized protein, isoform A"/>
    <property type="match status" value="1"/>
</dbReference>
<keyword evidence="1 6" id="KW-0245">EGF-like domain</keyword>
<reference evidence="8 9" key="1">
    <citation type="journal article" date="2017" name="PLoS Biol.">
        <title>The sea cucumber genome provides insights into morphological evolution and visceral regeneration.</title>
        <authorList>
            <person name="Zhang X."/>
            <person name="Sun L."/>
            <person name="Yuan J."/>
            <person name="Sun Y."/>
            <person name="Gao Y."/>
            <person name="Zhang L."/>
            <person name="Li S."/>
            <person name="Dai H."/>
            <person name="Hamel J.F."/>
            <person name="Liu C."/>
            <person name="Yu Y."/>
            <person name="Liu S."/>
            <person name="Lin W."/>
            <person name="Guo K."/>
            <person name="Jin S."/>
            <person name="Xu P."/>
            <person name="Storey K.B."/>
            <person name="Huan P."/>
            <person name="Zhang T."/>
            <person name="Zhou Y."/>
            <person name="Zhang J."/>
            <person name="Lin C."/>
            <person name="Li X."/>
            <person name="Xing L."/>
            <person name="Huo D."/>
            <person name="Sun M."/>
            <person name="Wang L."/>
            <person name="Mercier A."/>
            <person name="Li F."/>
            <person name="Yang H."/>
            <person name="Xiang J."/>
        </authorList>
    </citation>
    <scope>NUCLEOTIDE SEQUENCE [LARGE SCALE GENOMIC DNA]</scope>
    <source>
        <strain evidence="8">Shaxun</strain>
        <tissue evidence="8">Muscle</tissue>
    </source>
</reference>
<keyword evidence="4 6" id="KW-1015">Disulfide bond</keyword>
<evidence type="ECO:0000256" key="6">
    <source>
        <dbReference type="PROSITE-ProRule" id="PRU00076"/>
    </source>
</evidence>
<evidence type="ECO:0000256" key="5">
    <source>
        <dbReference type="ARBA" id="ARBA00023180"/>
    </source>
</evidence>
<organism evidence="8 9">
    <name type="scientific">Stichopus japonicus</name>
    <name type="common">Sea cucumber</name>
    <dbReference type="NCBI Taxonomy" id="307972"/>
    <lineage>
        <taxon>Eukaryota</taxon>
        <taxon>Metazoa</taxon>
        <taxon>Echinodermata</taxon>
        <taxon>Eleutherozoa</taxon>
        <taxon>Echinozoa</taxon>
        <taxon>Holothuroidea</taxon>
        <taxon>Aspidochirotacea</taxon>
        <taxon>Aspidochirotida</taxon>
        <taxon>Stichopodidae</taxon>
        <taxon>Apostichopus</taxon>
    </lineage>
</organism>
<dbReference type="PANTHER" id="PTHR24049">
    <property type="entry name" value="CRUMBS FAMILY MEMBER"/>
    <property type="match status" value="1"/>
</dbReference>
<evidence type="ECO:0000256" key="1">
    <source>
        <dbReference type="ARBA" id="ARBA00022536"/>
    </source>
</evidence>
<protein>
    <submittedName>
        <fullName evidence="8">Putative neurogenic locus notch-like protein 1</fullName>
    </submittedName>
</protein>
<dbReference type="Pfam" id="PF00008">
    <property type="entry name" value="EGF"/>
    <property type="match status" value="2"/>
</dbReference>
<dbReference type="SMART" id="SM00179">
    <property type="entry name" value="EGF_CA"/>
    <property type="match status" value="2"/>
</dbReference>
<dbReference type="InterPro" id="IPR018097">
    <property type="entry name" value="EGF_Ca-bd_CS"/>
</dbReference>
<evidence type="ECO:0000259" key="7">
    <source>
        <dbReference type="PROSITE" id="PS50026"/>
    </source>
</evidence>
<feature type="disulfide bond" evidence="6">
    <location>
        <begin position="55"/>
        <end position="64"/>
    </location>
</feature>
<dbReference type="PROSITE" id="PS00010">
    <property type="entry name" value="ASX_HYDROXYL"/>
    <property type="match status" value="2"/>
</dbReference>
<dbReference type="PROSITE" id="PS50026">
    <property type="entry name" value="EGF_3"/>
    <property type="match status" value="2"/>
</dbReference>
<keyword evidence="9" id="KW-1185">Reference proteome</keyword>
<comment type="caution">
    <text evidence="8">The sequence shown here is derived from an EMBL/GenBank/DDBJ whole genome shotgun (WGS) entry which is preliminary data.</text>
</comment>
<dbReference type="InterPro" id="IPR051022">
    <property type="entry name" value="Notch_Cell-Fate_Det"/>
</dbReference>
<dbReference type="CDD" id="cd00054">
    <property type="entry name" value="EGF_CA"/>
    <property type="match status" value="2"/>
</dbReference>
<feature type="domain" description="EGF-like" evidence="7">
    <location>
        <begin position="29"/>
        <end position="65"/>
    </location>
</feature>
<dbReference type="PROSITE" id="PS01187">
    <property type="entry name" value="EGF_CA"/>
    <property type="match status" value="1"/>
</dbReference>
<name>A0A2G8L2Q9_STIJA</name>
<proteinExistence type="predicted"/>
<keyword evidence="2" id="KW-0732">Signal</keyword>
<dbReference type="PROSITE" id="PS00022">
    <property type="entry name" value="EGF_1"/>
    <property type="match status" value="2"/>
</dbReference>
<dbReference type="OrthoDB" id="430340at2759"/>